<comment type="caution">
    <text evidence="2">The sequence shown here is derived from an EMBL/GenBank/DDBJ whole genome shotgun (WGS) entry which is preliminary data.</text>
</comment>
<dbReference type="Gene3D" id="3.40.710.10">
    <property type="entry name" value="DD-peptidase/beta-lactamase superfamily"/>
    <property type="match status" value="1"/>
</dbReference>
<evidence type="ECO:0000259" key="1">
    <source>
        <dbReference type="Pfam" id="PF00144"/>
    </source>
</evidence>
<dbReference type="PANTHER" id="PTHR43319">
    <property type="entry name" value="BETA-LACTAMASE-RELATED"/>
    <property type="match status" value="1"/>
</dbReference>
<feature type="domain" description="Beta-lactamase-related" evidence="1">
    <location>
        <begin position="22"/>
        <end position="370"/>
    </location>
</feature>
<organism evidence="2 3">
    <name type="scientific">Hyphobacterium marinum</name>
    <dbReference type="NCBI Taxonomy" id="3116574"/>
    <lineage>
        <taxon>Bacteria</taxon>
        <taxon>Pseudomonadati</taxon>
        <taxon>Pseudomonadota</taxon>
        <taxon>Alphaproteobacteria</taxon>
        <taxon>Maricaulales</taxon>
        <taxon>Maricaulaceae</taxon>
        <taxon>Hyphobacterium</taxon>
    </lineage>
</organism>
<keyword evidence="2" id="KW-0378">Hydrolase</keyword>
<dbReference type="SUPFAM" id="SSF56601">
    <property type="entry name" value="beta-lactamase/transpeptidase-like"/>
    <property type="match status" value="1"/>
</dbReference>
<sequence>MSETPPISGTVAPGFEPVREAFERNWQDFDEVGAAFTVMRGGETLVDLRGGWTDRKKSAEWQDDTLVAVFSTGKAVTALVMAWLVERGLVDYDAPIADYWPEFAANGKAGITVGDALSHQTGLPGFPDEMDASDWFDREAIEARLAAQAPMWDLSKGGSGYQPLIFGFLADAIARRTDGRTIGGLLREEIAGPRGIDFHIGTPKALHERVSAHMLPPRAPDLGTINEYNTAAFLKPWSTPGRKGAEAWREAEFPAANGHGTARAIATLMGTFANKGYLQNKSIVSDRVIETAMRPRVSGPDRVLPFDLSIGAGVMINAASGFYGPEPKTVGHYGFGGSCGFADPVRGLSGSYVMNRQLPTLAGDPRAVRLIEAVYACL</sequence>
<dbReference type="RefSeq" id="WP_330195113.1">
    <property type="nucleotide sequence ID" value="NZ_JAZDRO010000001.1"/>
</dbReference>
<dbReference type="Pfam" id="PF00144">
    <property type="entry name" value="Beta-lactamase"/>
    <property type="match status" value="1"/>
</dbReference>
<dbReference type="InterPro" id="IPR052907">
    <property type="entry name" value="Beta-lactamase/esterase"/>
</dbReference>
<dbReference type="EC" id="3.1.1.103" evidence="2"/>
<gene>
    <name evidence="2" type="ORF">V0U35_02700</name>
</gene>
<dbReference type="GO" id="GO:0016787">
    <property type="term" value="F:hydrolase activity"/>
    <property type="evidence" value="ECO:0007669"/>
    <property type="project" value="UniProtKB-KW"/>
</dbReference>
<evidence type="ECO:0000313" key="2">
    <source>
        <dbReference type="EMBL" id="MEE2565578.1"/>
    </source>
</evidence>
<dbReference type="InterPro" id="IPR012338">
    <property type="entry name" value="Beta-lactam/transpept-like"/>
</dbReference>
<dbReference type="PANTHER" id="PTHR43319:SF3">
    <property type="entry name" value="BETA-LACTAMASE-RELATED DOMAIN-CONTAINING PROTEIN"/>
    <property type="match status" value="1"/>
</dbReference>
<dbReference type="EMBL" id="JAZDRO010000001">
    <property type="protein sequence ID" value="MEE2565578.1"/>
    <property type="molecule type" value="Genomic_DNA"/>
</dbReference>
<dbReference type="InterPro" id="IPR001466">
    <property type="entry name" value="Beta-lactam-related"/>
</dbReference>
<evidence type="ECO:0000313" key="3">
    <source>
        <dbReference type="Proteomes" id="UP001310692"/>
    </source>
</evidence>
<accession>A0ABU7LVJ4</accession>
<dbReference type="Proteomes" id="UP001310692">
    <property type="component" value="Unassembled WGS sequence"/>
</dbReference>
<keyword evidence="3" id="KW-1185">Reference proteome</keyword>
<reference evidence="2 3" key="1">
    <citation type="submission" date="2024-01" db="EMBL/GenBank/DDBJ databases">
        <title>Hyphobacterium bacterium isolated from marine sediment.</title>
        <authorList>
            <person name="Zhao S."/>
        </authorList>
    </citation>
    <scope>NUCLEOTIDE SEQUENCE [LARGE SCALE GENOMIC DNA]</scope>
    <source>
        <strain evidence="2 3">Y60-23</strain>
    </source>
</reference>
<name>A0ABU7LVJ4_9PROT</name>
<protein>
    <submittedName>
        <fullName evidence="2">Serine hydrolase domain-containing protein</fullName>
        <ecNumber evidence="2">3.1.1.103</ecNumber>
    </submittedName>
</protein>
<proteinExistence type="predicted"/>